<evidence type="ECO:0000313" key="10">
    <source>
        <dbReference type="EMBL" id="GBL78531.1"/>
    </source>
</evidence>
<accession>A0A4Y2AF95</accession>
<keyword evidence="4" id="KW-0540">Nuclease</keyword>
<keyword evidence="3" id="KW-0548">Nucleotidyltransferase</keyword>
<dbReference type="SUPFAM" id="SSF53098">
    <property type="entry name" value="Ribonuclease H-like"/>
    <property type="match status" value="1"/>
</dbReference>
<evidence type="ECO:0000313" key="11">
    <source>
        <dbReference type="Proteomes" id="UP000499080"/>
    </source>
</evidence>
<dbReference type="FunFam" id="3.10.20.370:FF:000001">
    <property type="entry name" value="Retrovirus-related Pol polyprotein from transposon 17.6-like protein"/>
    <property type="match status" value="1"/>
</dbReference>
<dbReference type="EC" id="2.7.7.49" evidence="1"/>
<keyword evidence="7" id="KW-0695">RNA-directed DNA polymerase</keyword>
<dbReference type="SUPFAM" id="SSF56672">
    <property type="entry name" value="DNA/RNA polymerases"/>
    <property type="match status" value="1"/>
</dbReference>
<dbReference type="CDD" id="cd01647">
    <property type="entry name" value="RT_LTR"/>
    <property type="match status" value="1"/>
</dbReference>
<dbReference type="GO" id="GO:0003964">
    <property type="term" value="F:RNA-directed DNA polymerase activity"/>
    <property type="evidence" value="ECO:0007669"/>
    <property type="project" value="UniProtKB-KW"/>
</dbReference>
<dbReference type="Gene3D" id="3.10.10.10">
    <property type="entry name" value="HIV Type 1 Reverse Transcriptase, subunit A, domain 1"/>
    <property type="match status" value="1"/>
</dbReference>
<evidence type="ECO:0000259" key="8">
    <source>
        <dbReference type="PROSITE" id="PS50878"/>
    </source>
</evidence>
<comment type="caution">
    <text evidence="10">The sequence shown here is derived from an EMBL/GenBank/DDBJ whole genome shotgun (WGS) entry which is preliminary data.</text>
</comment>
<dbReference type="InterPro" id="IPR043502">
    <property type="entry name" value="DNA/RNA_pol_sf"/>
</dbReference>
<dbReference type="InterPro" id="IPR043128">
    <property type="entry name" value="Rev_trsase/Diguanyl_cyclase"/>
</dbReference>
<dbReference type="PROSITE" id="PS50994">
    <property type="entry name" value="INTEGRASE"/>
    <property type="match status" value="1"/>
</dbReference>
<organism evidence="10 11">
    <name type="scientific">Araneus ventricosus</name>
    <name type="common">Orbweaver spider</name>
    <name type="synonym">Epeira ventricosa</name>
    <dbReference type="NCBI Taxonomy" id="182803"/>
    <lineage>
        <taxon>Eukaryota</taxon>
        <taxon>Metazoa</taxon>
        <taxon>Ecdysozoa</taxon>
        <taxon>Arthropoda</taxon>
        <taxon>Chelicerata</taxon>
        <taxon>Arachnida</taxon>
        <taxon>Araneae</taxon>
        <taxon>Araneomorphae</taxon>
        <taxon>Entelegynae</taxon>
        <taxon>Araneoidea</taxon>
        <taxon>Araneidae</taxon>
        <taxon>Araneus</taxon>
    </lineage>
</organism>
<dbReference type="PANTHER" id="PTHR37984">
    <property type="entry name" value="PROTEIN CBG26694"/>
    <property type="match status" value="1"/>
</dbReference>
<evidence type="ECO:0000256" key="3">
    <source>
        <dbReference type="ARBA" id="ARBA00022695"/>
    </source>
</evidence>
<dbReference type="Gene3D" id="1.10.340.70">
    <property type="match status" value="1"/>
</dbReference>
<keyword evidence="11" id="KW-1185">Reference proteome</keyword>
<evidence type="ECO:0000259" key="9">
    <source>
        <dbReference type="PROSITE" id="PS50994"/>
    </source>
</evidence>
<dbReference type="AlphaFoldDB" id="A0A4Y2AF95"/>
<feature type="domain" description="Integrase catalytic" evidence="9">
    <location>
        <begin position="807"/>
        <end position="890"/>
    </location>
</feature>
<dbReference type="InterPro" id="IPR036397">
    <property type="entry name" value="RNaseH_sf"/>
</dbReference>
<keyword evidence="2" id="KW-0808">Transferase</keyword>
<dbReference type="GO" id="GO:0016787">
    <property type="term" value="F:hydrolase activity"/>
    <property type="evidence" value="ECO:0007669"/>
    <property type="project" value="UniProtKB-KW"/>
</dbReference>
<keyword evidence="6" id="KW-0378">Hydrolase</keyword>
<evidence type="ECO:0000256" key="4">
    <source>
        <dbReference type="ARBA" id="ARBA00022722"/>
    </source>
</evidence>
<dbReference type="InterPro" id="IPR041588">
    <property type="entry name" value="Integrase_H2C2"/>
</dbReference>
<evidence type="ECO:0000256" key="5">
    <source>
        <dbReference type="ARBA" id="ARBA00022759"/>
    </source>
</evidence>
<dbReference type="Pfam" id="PF17917">
    <property type="entry name" value="RT_RNaseH"/>
    <property type="match status" value="1"/>
</dbReference>
<evidence type="ECO:0000256" key="1">
    <source>
        <dbReference type="ARBA" id="ARBA00012493"/>
    </source>
</evidence>
<feature type="domain" description="Reverse transcriptase" evidence="8">
    <location>
        <begin position="252"/>
        <end position="431"/>
    </location>
</feature>
<dbReference type="InterPro" id="IPR050951">
    <property type="entry name" value="Retrovirus_Pol_polyprotein"/>
</dbReference>
<keyword evidence="5" id="KW-0255">Endonuclease</keyword>
<dbReference type="FunFam" id="1.10.340.70:FF:000001">
    <property type="entry name" value="Retrovirus-related Pol polyprotein from transposon gypsy-like Protein"/>
    <property type="match status" value="1"/>
</dbReference>
<evidence type="ECO:0000256" key="6">
    <source>
        <dbReference type="ARBA" id="ARBA00022801"/>
    </source>
</evidence>
<dbReference type="Gene3D" id="3.30.70.270">
    <property type="match status" value="2"/>
</dbReference>
<dbReference type="Pfam" id="PF17921">
    <property type="entry name" value="Integrase_H2C2"/>
    <property type="match status" value="1"/>
</dbReference>
<dbReference type="GO" id="GO:0015074">
    <property type="term" value="P:DNA integration"/>
    <property type="evidence" value="ECO:0007669"/>
    <property type="project" value="InterPro"/>
</dbReference>
<dbReference type="Pfam" id="PF00665">
    <property type="entry name" value="rve"/>
    <property type="match status" value="1"/>
</dbReference>
<dbReference type="Pfam" id="PF00078">
    <property type="entry name" value="RVT_1"/>
    <property type="match status" value="1"/>
</dbReference>
<dbReference type="FunFam" id="3.30.70.270:FF:000020">
    <property type="entry name" value="Transposon Tf2-6 polyprotein-like Protein"/>
    <property type="match status" value="1"/>
</dbReference>
<dbReference type="Proteomes" id="UP000499080">
    <property type="component" value="Unassembled WGS sequence"/>
</dbReference>
<dbReference type="InterPro" id="IPR012337">
    <property type="entry name" value="RNaseH-like_sf"/>
</dbReference>
<dbReference type="EMBL" id="BGPR01080397">
    <property type="protein sequence ID" value="GBL78531.1"/>
    <property type="molecule type" value="Genomic_DNA"/>
</dbReference>
<dbReference type="Gene3D" id="3.30.420.10">
    <property type="entry name" value="Ribonuclease H-like superfamily/Ribonuclease H"/>
    <property type="match status" value="1"/>
</dbReference>
<gene>
    <name evidence="10" type="primary">pol_808</name>
    <name evidence="10" type="ORF">AVEN_3969_1</name>
</gene>
<dbReference type="GO" id="GO:0004519">
    <property type="term" value="F:endonuclease activity"/>
    <property type="evidence" value="ECO:0007669"/>
    <property type="project" value="UniProtKB-KW"/>
</dbReference>
<dbReference type="PANTHER" id="PTHR37984:SF5">
    <property type="entry name" value="PROTEIN NYNRIN-LIKE"/>
    <property type="match status" value="1"/>
</dbReference>
<name>A0A4Y2AF95_ARAVE</name>
<dbReference type="InterPro" id="IPR000477">
    <property type="entry name" value="RT_dom"/>
</dbReference>
<dbReference type="CDD" id="cd09274">
    <property type="entry name" value="RNase_HI_RT_Ty3"/>
    <property type="match status" value="1"/>
</dbReference>
<dbReference type="GO" id="GO:0042575">
    <property type="term" value="C:DNA polymerase complex"/>
    <property type="evidence" value="ECO:0007669"/>
    <property type="project" value="UniProtKB-ARBA"/>
</dbReference>
<evidence type="ECO:0000256" key="2">
    <source>
        <dbReference type="ARBA" id="ARBA00022679"/>
    </source>
</evidence>
<reference evidence="10 11" key="1">
    <citation type="journal article" date="2019" name="Sci. Rep.">
        <title>Orb-weaving spider Araneus ventricosus genome elucidates the spidroin gene catalogue.</title>
        <authorList>
            <person name="Kono N."/>
            <person name="Nakamura H."/>
            <person name="Ohtoshi R."/>
            <person name="Moran D.A.P."/>
            <person name="Shinohara A."/>
            <person name="Yoshida Y."/>
            <person name="Fujiwara M."/>
            <person name="Mori M."/>
            <person name="Tomita M."/>
            <person name="Arakawa K."/>
        </authorList>
    </citation>
    <scope>NUCLEOTIDE SEQUENCE [LARGE SCALE GENOMIC DNA]</scope>
</reference>
<protein>
    <recommendedName>
        <fullName evidence="1">RNA-directed DNA polymerase</fullName>
        <ecNumber evidence="1">2.7.7.49</ecNumber>
    </recommendedName>
</protein>
<evidence type="ECO:0000256" key="7">
    <source>
        <dbReference type="ARBA" id="ARBA00022918"/>
    </source>
</evidence>
<proteinExistence type="predicted"/>
<dbReference type="InterPro" id="IPR041373">
    <property type="entry name" value="RT_RNaseH"/>
</dbReference>
<dbReference type="InterPro" id="IPR001584">
    <property type="entry name" value="Integrase_cat-core"/>
</dbReference>
<dbReference type="GO" id="GO:0003676">
    <property type="term" value="F:nucleic acid binding"/>
    <property type="evidence" value="ECO:0007669"/>
    <property type="project" value="InterPro"/>
</dbReference>
<dbReference type="OrthoDB" id="6427353at2759"/>
<sequence length="890" mass="101515">MDCGNNILKHDLLEVKYEFCRTIWGNLWKHDVETGQNPDVRSNRSVEINPSSQNCNLGVHTAEINSNCVAKVCKSVTVPPASQRYVRLVINNCNSLEDGQVIMLEKYQESPNYLLARAITKIEDNKCLALVMNLKDESLHLNKNMLLAKYEPVLSTSAEEFVYNVTENKDKKNFNWEQNHDLSHLDAVEKAKLLKLLEKYDSIFAQNIEELGECDLVQHQIHLTDNIPTRQRPYRVPYALKPEMRRQINILLEAGIIQPSNSPHAAPVLLVRKPDGSYRLVADLRKLNEKTIPDNFPLLNLTEMVDMLIGAKFFTSMDLTSGFHQMKMHPDHAFLTGIATEFGVFEFKRLPFGLRNASASFQRLMSIVLAGLSHLQIGCYIDDIIIASKSVEDHLSKLEIVFKRLIDANLRVKPSKCSFLQKKVTYLGHTVSEGQVFPDTKNLDSIRKAVPPKNRKQVRSFLGLTGFYRRFIPNYSKTALPLTNLTKENVPFNWSIIEQTAFETLQNALTLEPCLKLPDFSKHFSLCTDASKFALGAVLVQDDEGGFQHPVAFASRKLSKSEISYSVVEKETLGVVFGVTQFKSYLCGRKFTVYSDQQCLSRVKSFKDPTSRISRWLLTLQEYAFDIIHKPGRLNLLADYLSRATYKKESEPQDQLTIELNAIEAKYSAFNIEAMSIQDLIKNQEEDSYCQNIKDKLKSGFVFAQKSPVIFIRDDLLLCYRNSGDRHAKRAKLIVPKSLVPLVLNSCHDSKAVAHAGFSRTLKRVKNHFFWHNFYGKVKDYVASCHSCIQRRGFNKNQKFPIQKMPIPDFPFQRVSFDAIGPFQISAYGNKYLIAITDTFTKYPEVYPVPDIQSSTVCKVLIDFISRHGIMQILYSDRGSNFISQAMQEV</sequence>
<dbReference type="PROSITE" id="PS50878">
    <property type="entry name" value="RT_POL"/>
    <property type="match status" value="1"/>
</dbReference>